<dbReference type="Proteomes" id="UP000187209">
    <property type="component" value="Unassembled WGS sequence"/>
</dbReference>
<accession>A0A1R2D418</accession>
<proteinExistence type="predicted"/>
<dbReference type="OrthoDB" id="323554at2759"/>
<evidence type="ECO:0000313" key="1">
    <source>
        <dbReference type="EMBL" id="OMJ96008.1"/>
    </source>
</evidence>
<dbReference type="EMBL" id="MPUH01000004">
    <property type="protein sequence ID" value="OMJ96008.1"/>
    <property type="molecule type" value="Genomic_DNA"/>
</dbReference>
<keyword evidence="2" id="KW-1185">Reference proteome</keyword>
<protein>
    <submittedName>
        <fullName evidence="1">Uncharacterized protein</fullName>
    </submittedName>
</protein>
<sequence>MKNQSLKRKYMGSDWYFVPDTEFPKTVRLQPLKLDEIEEKFTNIQVETYRNEKKLSRNLSENSFQMQKSKIIQNPSEQNAKVSARYRNPWYIHPKYWQQLALIPEKNTDFLKSRAKNLYYFLHKSQPNLKDPLRKSSIRNNHYDLLYSESQNKLAGLSTVHNYKKYLENKKLRVPACLESLQEE</sequence>
<name>A0A1R2D418_9CILI</name>
<evidence type="ECO:0000313" key="2">
    <source>
        <dbReference type="Proteomes" id="UP000187209"/>
    </source>
</evidence>
<reference evidence="1 2" key="1">
    <citation type="submission" date="2016-11" db="EMBL/GenBank/DDBJ databases">
        <title>The macronuclear genome of Stentor coeruleus: a giant cell with tiny introns.</title>
        <authorList>
            <person name="Slabodnick M."/>
            <person name="Ruby J.G."/>
            <person name="Reiff S.B."/>
            <person name="Swart E.C."/>
            <person name="Gosai S."/>
            <person name="Prabakaran S."/>
            <person name="Witkowska E."/>
            <person name="Larue G.E."/>
            <person name="Fisher S."/>
            <person name="Freeman R.M."/>
            <person name="Gunawardena J."/>
            <person name="Chu W."/>
            <person name="Stover N.A."/>
            <person name="Gregory B.D."/>
            <person name="Nowacki M."/>
            <person name="Derisi J."/>
            <person name="Roy S.W."/>
            <person name="Marshall W.F."/>
            <person name="Sood P."/>
        </authorList>
    </citation>
    <scope>NUCLEOTIDE SEQUENCE [LARGE SCALE GENOMIC DNA]</scope>
    <source>
        <strain evidence="1">WM001</strain>
    </source>
</reference>
<gene>
    <name evidence="1" type="ORF">SteCoe_383</name>
</gene>
<dbReference type="AlphaFoldDB" id="A0A1R2D418"/>
<organism evidence="1 2">
    <name type="scientific">Stentor coeruleus</name>
    <dbReference type="NCBI Taxonomy" id="5963"/>
    <lineage>
        <taxon>Eukaryota</taxon>
        <taxon>Sar</taxon>
        <taxon>Alveolata</taxon>
        <taxon>Ciliophora</taxon>
        <taxon>Postciliodesmatophora</taxon>
        <taxon>Heterotrichea</taxon>
        <taxon>Heterotrichida</taxon>
        <taxon>Stentoridae</taxon>
        <taxon>Stentor</taxon>
    </lineage>
</organism>
<comment type="caution">
    <text evidence="1">The sequence shown here is derived from an EMBL/GenBank/DDBJ whole genome shotgun (WGS) entry which is preliminary data.</text>
</comment>